<evidence type="ECO:0000256" key="7">
    <source>
        <dbReference type="SAM" id="MobiDB-lite"/>
    </source>
</evidence>
<accession>A0A6H9WQ51</accession>
<dbReference type="InterPro" id="IPR027417">
    <property type="entry name" value="P-loop_NTPase"/>
</dbReference>
<feature type="transmembrane region" description="Helical" evidence="8">
    <location>
        <begin position="308"/>
        <end position="331"/>
    </location>
</feature>
<feature type="region of interest" description="Disordered" evidence="7">
    <location>
        <begin position="379"/>
        <end position="401"/>
    </location>
</feature>
<feature type="transmembrane region" description="Helical" evidence="8">
    <location>
        <begin position="337"/>
        <end position="357"/>
    </location>
</feature>
<organism evidence="11 12">
    <name type="scientific">Pseudoclavibacter endophyticus</name>
    <dbReference type="NCBI Taxonomy" id="1778590"/>
    <lineage>
        <taxon>Bacteria</taxon>
        <taxon>Bacillati</taxon>
        <taxon>Actinomycetota</taxon>
        <taxon>Actinomycetes</taxon>
        <taxon>Micrococcales</taxon>
        <taxon>Microbacteriaceae</taxon>
        <taxon>Pseudoclavibacter</taxon>
    </lineage>
</organism>
<dbReference type="Pfam" id="PF00005">
    <property type="entry name" value="ABC_tran"/>
    <property type="match status" value="1"/>
</dbReference>
<keyword evidence="3" id="KW-0547">Nucleotide-binding</keyword>
<dbReference type="Proteomes" id="UP000431744">
    <property type="component" value="Unassembled WGS sequence"/>
</dbReference>
<dbReference type="Pfam" id="PF00664">
    <property type="entry name" value="ABC_membrane"/>
    <property type="match status" value="1"/>
</dbReference>
<keyword evidence="4 11" id="KW-0067">ATP-binding</keyword>
<dbReference type="RefSeq" id="WP_158027479.1">
    <property type="nucleotide sequence ID" value="NZ_BMHG01000001.1"/>
</dbReference>
<reference evidence="11 12" key="1">
    <citation type="submission" date="2019-09" db="EMBL/GenBank/DDBJ databases">
        <title>Phylogeny of genus Pseudoclavibacter and closely related genus.</title>
        <authorList>
            <person name="Li Y."/>
        </authorList>
    </citation>
    <scope>NUCLEOTIDE SEQUENCE [LARGE SCALE GENOMIC DNA]</scope>
    <source>
        <strain evidence="11 12">EGI 60007</strain>
    </source>
</reference>
<dbReference type="EMBL" id="WBJY01000001">
    <property type="protein sequence ID" value="KAB1648925.1"/>
    <property type="molecule type" value="Genomic_DNA"/>
</dbReference>
<dbReference type="PANTHER" id="PTHR43394">
    <property type="entry name" value="ATP-DEPENDENT PERMEASE MDL1, MITOCHONDRIAL"/>
    <property type="match status" value="1"/>
</dbReference>
<evidence type="ECO:0000256" key="1">
    <source>
        <dbReference type="ARBA" id="ARBA00004651"/>
    </source>
</evidence>
<dbReference type="InterPro" id="IPR039421">
    <property type="entry name" value="Type_1_exporter"/>
</dbReference>
<comment type="subcellular location">
    <subcellularLocation>
        <location evidence="1">Cell membrane</location>
        <topology evidence="1">Multi-pass membrane protein</topology>
    </subcellularLocation>
</comment>
<protein>
    <submittedName>
        <fullName evidence="11">ABC transporter ATP-binding protein</fullName>
    </submittedName>
</protein>
<keyword evidence="6 8" id="KW-0472">Membrane</keyword>
<dbReference type="GO" id="GO:0015421">
    <property type="term" value="F:ABC-type oligopeptide transporter activity"/>
    <property type="evidence" value="ECO:0007669"/>
    <property type="project" value="TreeGrafter"/>
</dbReference>
<dbReference type="SUPFAM" id="SSF52540">
    <property type="entry name" value="P-loop containing nucleoside triphosphate hydrolases"/>
    <property type="match status" value="1"/>
</dbReference>
<gene>
    <name evidence="11" type="ORF">F8O04_01070</name>
</gene>
<comment type="caution">
    <text evidence="11">The sequence shown here is derived from an EMBL/GenBank/DDBJ whole genome shotgun (WGS) entry which is preliminary data.</text>
</comment>
<feature type="transmembrane region" description="Helical" evidence="8">
    <location>
        <begin position="77"/>
        <end position="97"/>
    </location>
</feature>
<dbReference type="InterPro" id="IPR036640">
    <property type="entry name" value="ABC1_TM_sf"/>
</dbReference>
<dbReference type="Gene3D" id="3.40.50.300">
    <property type="entry name" value="P-loop containing nucleotide triphosphate hydrolases"/>
    <property type="match status" value="1"/>
</dbReference>
<evidence type="ECO:0000256" key="6">
    <source>
        <dbReference type="ARBA" id="ARBA00023136"/>
    </source>
</evidence>
<dbReference type="SUPFAM" id="SSF90123">
    <property type="entry name" value="ABC transporter transmembrane region"/>
    <property type="match status" value="1"/>
</dbReference>
<evidence type="ECO:0000256" key="5">
    <source>
        <dbReference type="ARBA" id="ARBA00022989"/>
    </source>
</evidence>
<dbReference type="Gene3D" id="1.20.1560.10">
    <property type="entry name" value="ABC transporter type 1, transmembrane domain"/>
    <property type="match status" value="1"/>
</dbReference>
<feature type="domain" description="ABC transmembrane type-1" evidence="10">
    <location>
        <begin position="85"/>
        <end position="363"/>
    </location>
</feature>
<evidence type="ECO:0000313" key="12">
    <source>
        <dbReference type="Proteomes" id="UP000431744"/>
    </source>
</evidence>
<name>A0A6H9WQ51_9MICO</name>
<evidence type="ECO:0000259" key="10">
    <source>
        <dbReference type="PROSITE" id="PS50929"/>
    </source>
</evidence>
<dbReference type="GO" id="GO:0005524">
    <property type="term" value="F:ATP binding"/>
    <property type="evidence" value="ECO:0007669"/>
    <property type="project" value="UniProtKB-KW"/>
</dbReference>
<evidence type="ECO:0000256" key="3">
    <source>
        <dbReference type="ARBA" id="ARBA00022741"/>
    </source>
</evidence>
<dbReference type="GO" id="GO:0005886">
    <property type="term" value="C:plasma membrane"/>
    <property type="evidence" value="ECO:0007669"/>
    <property type="project" value="UniProtKB-SubCell"/>
</dbReference>
<evidence type="ECO:0000259" key="9">
    <source>
        <dbReference type="PROSITE" id="PS50893"/>
    </source>
</evidence>
<dbReference type="PROSITE" id="PS50893">
    <property type="entry name" value="ABC_TRANSPORTER_2"/>
    <property type="match status" value="1"/>
</dbReference>
<evidence type="ECO:0000256" key="8">
    <source>
        <dbReference type="SAM" id="Phobius"/>
    </source>
</evidence>
<evidence type="ECO:0000256" key="2">
    <source>
        <dbReference type="ARBA" id="ARBA00022692"/>
    </source>
</evidence>
<dbReference type="InterPro" id="IPR003439">
    <property type="entry name" value="ABC_transporter-like_ATP-bd"/>
</dbReference>
<dbReference type="OrthoDB" id="9806127at2"/>
<dbReference type="PROSITE" id="PS50929">
    <property type="entry name" value="ABC_TM1F"/>
    <property type="match status" value="1"/>
</dbReference>
<evidence type="ECO:0000256" key="4">
    <source>
        <dbReference type="ARBA" id="ARBA00022840"/>
    </source>
</evidence>
<dbReference type="AlphaFoldDB" id="A0A6H9WQ51"/>
<feature type="transmembrane region" description="Helical" evidence="8">
    <location>
        <begin position="195"/>
        <end position="215"/>
    </location>
</feature>
<feature type="domain" description="ABC transporter" evidence="9">
    <location>
        <begin position="409"/>
        <end position="633"/>
    </location>
</feature>
<sequence length="656" mass="67231">MVDRYTERAAGEPAATGNAGARDAAVGHAAVGHAAGSADRADDLLTGEELRRQLPIAPPRAVASTLWVMLRGRRLRLAGVLLRFLAEAVTALVIPFVTGAIVDTIIAADGTGVPREFWWQVALLVAAAAAAGLLRWSGASSLARLAETLIAELREAYVTSALRLPRASVERAGTGDIVTRASDDIGQISGTLPGVLPRVCVSAFTIALAVGGIGAIDPRMLIGFALTVPFYAATVAWYVRTAPGVYAADRAARSHRGQHILGTLTQLPAVVAHRLERRQLGRIRAAAWRTVRWAMRTRIVQNRLSGNLYLTEGVGLAAVLSVGVWLAAIGASTPGDVTAAALLFLRTVGPIAALMFVMDDLQSAFTSLGRLVGVIESSGQGPSSGSGNEAGAGVGNGAGDGRDPDAAVVRASRLFFAYRPDAPVLSGVDLEIARGEVVAVVGATGSGKSTLAAVLAGVHEPDDGLVERGVPLSAVVTVTQESHLFAGTVRDNLSLAAPDASDDDLRAALERVGAAELVDSLPSGLITPIGHGGETLTAAQAQHLALARVVLADPALVILDEATAETDTADGGVLDRAAAAAIEGRAALVIAHRLSQAAAADRVVVLDDGRVAEQGSHAELLAAGGAYARLWEAWSRGGGSRERAAASPAADAGADV</sequence>
<dbReference type="GO" id="GO:0016887">
    <property type="term" value="F:ATP hydrolysis activity"/>
    <property type="evidence" value="ECO:0007669"/>
    <property type="project" value="InterPro"/>
</dbReference>
<feature type="transmembrane region" description="Helical" evidence="8">
    <location>
        <begin position="117"/>
        <end position="136"/>
    </location>
</feature>
<dbReference type="PANTHER" id="PTHR43394:SF1">
    <property type="entry name" value="ATP-BINDING CASSETTE SUB-FAMILY B MEMBER 10, MITOCHONDRIAL"/>
    <property type="match status" value="1"/>
</dbReference>
<keyword evidence="12" id="KW-1185">Reference proteome</keyword>
<proteinExistence type="predicted"/>
<keyword evidence="5 8" id="KW-1133">Transmembrane helix</keyword>
<keyword evidence="2 8" id="KW-0812">Transmembrane</keyword>
<dbReference type="InterPro" id="IPR011527">
    <property type="entry name" value="ABC1_TM_dom"/>
</dbReference>
<dbReference type="InterPro" id="IPR003593">
    <property type="entry name" value="AAA+_ATPase"/>
</dbReference>
<evidence type="ECO:0000313" key="11">
    <source>
        <dbReference type="EMBL" id="KAB1648925.1"/>
    </source>
</evidence>
<dbReference type="SMART" id="SM00382">
    <property type="entry name" value="AAA"/>
    <property type="match status" value="1"/>
</dbReference>
<dbReference type="CDD" id="cd07346">
    <property type="entry name" value="ABC_6TM_exporters"/>
    <property type="match status" value="1"/>
</dbReference>
<feature type="compositionally biased region" description="Gly residues" evidence="7">
    <location>
        <begin position="382"/>
        <end position="399"/>
    </location>
</feature>
<feature type="transmembrane region" description="Helical" evidence="8">
    <location>
        <begin position="221"/>
        <end position="239"/>
    </location>
</feature>